<dbReference type="InterPro" id="IPR032714">
    <property type="entry name" value="DZIP1_N"/>
</dbReference>
<dbReference type="FunFam" id="1.20.58.1030:FF:000002">
    <property type="entry name" value="DNA replication complex GINS protein SLD5"/>
    <property type="match status" value="1"/>
</dbReference>
<dbReference type="GO" id="GO:0006261">
    <property type="term" value="P:DNA-templated DNA replication"/>
    <property type="evidence" value="ECO:0007669"/>
    <property type="project" value="InterPro"/>
</dbReference>
<keyword evidence="5" id="KW-0175">Coiled coil</keyword>
<dbReference type="VEuPathDB" id="VectorBase:ASTEI20_044366"/>
<dbReference type="AlphaFoldDB" id="A0A182YHR5"/>
<feature type="region of interest" description="Disordered" evidence="6">
    <location>
        <begin position="1"/>
        <end position="37"/>
    </location>
</feature>
<dbReference type="InterPro" id="IPR021151">
    <property type="entry name" value="GINS_A"/>
</dbReference>
<organism evidence="7 8">
    <name type="scientific">Anopheles stephensi</name>
    <name type="common">Indo-Pakistan malaria mosquito</name>
    <dbReference type="NCBI Taxonomy" id="30069"/>
    <lineage>
        <taxon>Eukaryota</taxon>
        <taxon>Metazoa</taxon>
        <taxon>Ecdysozoa</taxon>
        <taxon>Arthropoda</taxon>
        <taxon>Hexapoda</taxon>
        <taxon>Insecta</taxon>
        <taxon>Pterygota</taxon>
        <taxon>Neoptera</taxon>
        <taxon>Endopterygota</taxon>
        <taxon>Diptera</taxon>
        <taxon>Nematocera</taxon>
        <taxon>Culicoidea</taxon>
        <taxon>Culicidae</taxon>
        <taxon>Anophelinae</taxon>
        <taxon>Anopheles</taxon>
    </lineage>
</organism>
<dbReference type="PROSITE" id="PS50157">
    <property type="entry name" value="ZINC_FINGER_C2H2_2"/>
    <property type="match status" value="1"/>
</dbReference>
<dbReference type="Proteomes" id="UP000076408">
    <property type="component" value="Unassembled WGS sequence"/>
</dbReference>
<dbReference type="STRING" id="30069.A0A182YHR5"/>
<keyword evidence="3" id="KW-0539">Nucleus</keyword>
<evidence type="ECO:0000256" key="5">
    <source>
        <dbReference type="SAM" id="Coils"/>
    </source>
</evidence>
<evidence type="ECO:0000256" key="1">
    <source>
        <dbReference type="ARBA" id="ARBA00004123"/>
    </source>
</evidence>
<dbReference type="VEuPathDB" id="VectorBase:ASTEI08001"/>
<proteinExistence type="predicted"/>
<dbReference type="InterPro" id="IPR038749">
    <property type="entry name" value="Sld5_GINS_A"/>
</dbReference>
<protein>
    <recommendedName>
        <fullName evidence="4">GINS complex subunit 4</fullName>
    </recommendedName>
</protein>
<dbReference type="OMA" id="TWQAFES"/>
<dbReference type="GO" id="GO:0000811">
    <property type="term" value="C:GINS complex"/>
    <property type="evidence" value="ECO:0007669"/>
    <property type="project" value="TreeGrafter"/>
</dbReference>
<evidence type="ECO:0000313" key="7">
    <source>
        <dbReference type="EnsemblMetazoa" id="ASTEI08001-PA"/>
    </source>
</evidence>
<dbReference type="Pfam" id="PF13815">
    <property type="entry name" value="Dzip-like_N"/>
    <property type="match status" value="1"/>
</dbReference>
<dbReference type="PANTHER" id="PTHR21206">
    <property type="entry name" value="SLD5 PROTEIN"/>
    <property type="match status" value="1"/>
</dbReference>
<evidence type="ECO:0000256" key="2">
    <source>
        <dbReference type="ARBA" id="ARBA00022705"/>
    </source>
</evidence>
<keyword evidence="8" id="KW-1185">Reference proteome</keyword>
<feature type="coiled-coil region" evidence="5">
    <location>
        <begin position="274"/>
        <end position="308"/>
    </location>
</feature>
<reference evidence="8" key="1">
    <citation type="journal article" date="2014" name="Genome Biol.">
        <title>Genome analysis of a major urban malaria vector mosquito, Anopheles stephensi.</title>
        <authorList>
            <person name="Jiang X."/>
            <person name="Peery A."/>
            <person name="Hall A.B."/>
            <person name="Sharma A."/>
            <person name="Chen X.G."/>
            <person name="Waterhouse R.M."/>
            <person name="Komissarov A."/>
            <person name="Riehle M.M."/>
            <person name="Shouche Y."/>
            <person name="Sharakhova M.V."/>
            <person name="Lawson D."/>
            <person name="Pakpour N."/>
            <person name="Arensburger P."/>
            <person name="Davidson V.L."/>
            <person name="Eiglmeier K."/>
            <person name="Emrich S."/>
            <person name="George P."/>
            <person name="Kennedy R.C."/>
            <person name="Mane S.P."/>
            <person name="Maslen G."/>
            <person name="Oringanje C."/>
            <person name="Qi Y."/>
            <person name="Settlage R."/>
            <person name="Tojo M."/>
            <person name="Tubio J.M."/>
            <person name="Unger M.F."/>
            <person name="Wang B."/>
            <person name="Vernick K.D."/>
            <person name="Ribeiro J.M."/>
            <person name="James A.A."/>
            <person name="Michel K."/>
            <person name="Riehle M.A."/>
            <person name="Luckhart S."/>
            <person name="Sharakhov I.V."/>
            <person name="Tu Z."/>
        </authorList>
    </citation>
    <scope>NUCLEOTIDE SEQUENCE [LARGE SCALE GENOMIC DNA]</scope>
    <source>
        <strain evidence="8">Indian</strain>
    </source>
</reference>
<feature type="compositionally biased region" description="Polar residues" evidence="6">
    <location>
        <begin position="639"/>
        <end position="653"/>
    </location>
</feature>
<feature type="region of interest" description="Disordered" evidence="6">
    <location>
        <begin position="639"/>
        <end position="674"/>
    </location>
</feature>
<evidence type="ECO:0000256" key="4">
    <source>
        <dbReference type="ARBA" id="ARBA00030869"/>
    </source>
</evidence>
<dbReference type="PROSITE" id="PS00028">
    <property type="entry name" value="ZINC_FINGER_C2H2_1"/>
    <property type="match status" value="1"/>
</dbReference>
<dbReference type="Pfam" id="PF05916">
    <property type="entry name" value="Sld5"/>
    <property type="match status" value="1"/>
</dbReference>
<keyword evidence="2" id="KW-0235">DNA replication</keyword>
<dbReference type="Pfam" id="PF25977">
    <property type="entry name" value="DZIP1"/>
    <property type="match status" value="1"/>
</dbReference>
<feature type="compositionally biased region" description="Polar residues" evidence="6">
    <location>
        <begin position="1005"/>
        <end position="1014"/>
    </location>
</feature>
<reference evidence="7" key="2">
    <citation type="submission" date="2020-05" db="UniProtKB">
        <authorList>
            <consortium name="EnsemblMetazoa"/>
        </authorList>
    </citation>
    <scope>IDENTIFICATION</scope>
    <source>
        <strain evidence="7">Indian</strain>
    </source>
</reference>
<comment type="subcellular location">
    <subcellularLocation>
        <location evidence="1">Nucleus</location>
    </subcellularLocation>
</comment>
<dbReference type="CDD" id="cd11711">
    <property type="entry name" value="GINS_A_Sld5"/>
    <property type="match status" value="1"/>
</dbReference>
<dbReference type="InterPro" id="IPR036224">
    <property type="entry name" value="GINS_bundle-like_dom_sf"/>
</dbReference>
<sequence length="1014" mass="115486">MEGSELDSENQPGTSAEADLYLNGSRNGRAEEFEDDEEEVQMSSQEVLEALQRAWINEKFAPDVLPYEEALVEMVMIQLVHMEENLATANKNDLLYIVHRMEVERIRFIVASYLRCRLQKLETYASHVLEVESSRPRNLKRLSEAEQKFTRDFHDSVETHFHELVTRHMPQNHQDDERARRVVPNMNTHVFARARQDVGEYSLAGGEHSVNIRTASIDPYGIVSEKDYEKLDEFIPHISEVPIGNVLNNRILDPAIGKYFILAQFSIQYLLFCKQFLDETVLEIRNTIQSLREENVRLEKLNKKRNEEVTVLQRKLQRIETMEHQHSQQAASIVYPCSKCTKNFISPELLSAHIVRKHANIVRPSEATFDRKPSSTDTNLINTIKLELEVKQLKERLNAAEKDLHNHRTKHHRCRVCSEDSSSATEKPQAKVLHSIGIQSNLTDDKDSIDREAQTQTDMPLTADFAPITENKPKEQTPSADLISRLDLQTLLEEQKQLFESWKTGERKILNQEIATVKQNLADIIESMERSERNTPIPEAEQNVWKDRYQELEKMYEISQKQSQETIASFERVYAQKMEQMKKLLLETRAPEHDSDQHHARLTHVNKSIPCHLSGLKVVTLPTVAIEGSSVTDCTKEMVQNNDQSSNVISSESEQVESDKEIRPTIKPPKKPSMQIPRVVVATPELDTPKSSKSQSQSSQRALLISPKKQILNQFRARLKAIGVDPRSKQLFGENLNAAYKALADRRDFQKQKHNHFFVTRNQLLSKVEQLARGKVEETPQAKLIVGKMPADQPILMRKGTQPSSAKVHTAQPRLKASSALELLPSKQKLHLPEMGTDSNVSKAKKTSIVPGSQGSLYRPTIKLTDDDIITVHADVSHYPGQEESIIVPNPSKRASISSYDQQVERLLHTPIKSIQPANNASSKTQGLVLQENPPDISGIVEDVSMQPKPVPKKRVLFNLDSADNIQSAGRTPVPTGQQQTVEEYLRSQQKYDVRKTKVDDESDWNISSFDEDK</sequence>
<dbReference type="Gene3D" id="1.20.58.1030">
    <property type="match status" value="1"/>
</dbReference>
<evidence type="ECO:0000313" key="8">
    <source>
        <dbReference type="Proteomes" id="UP000076408"/>
    </source>
</evidence>
<dbReference type="InterPro" id="IPR008591">
    <property type="entry name" value="GINS_Sld5"/>
</dbReference>
<dbReference type="EnsemblMetazoa" id="ASTEI08001-RA">
    <property type="protein sequence ID" value="ASTEI08001-PA"/>
    <property type="gene ID" value="ASTEI08001"/>
</dbReference>
<dbReference type="PANTHER" id="PTHR21206:SF0">
    <property type="entry name" value="DNA REPLICATION COMPLEX GINS PROTEIN SLD5"/>
    <property type="match status" value="1"/>
</dbReference>
<feature type="region of interest" description="Disordered" evidence="6">
    <location>
        <begin position="993"/>
        <end position="1014"/>
    </location>
</feature>
<feature type="coiled-coil region" evidence="5">
    <location>
        <begin position="383"/>
        <end position="410"/>
    </location>
</feature>
<dbReference type="VEuPathDB" id="VectorBase:ASTE005762"/>
<dbReference type="GO" id="GO:0000727">
    <property type="term" value="P:double-strand break repair via break-induced replication"/>
    <property type="evidence" value="ECO:0007669"/>
    <property type="project" value="TreeGrafter"/>
</dbReference>
<evidence type="ECO:0000256" key="3">
    <source>
        <dbReference type="ARBA" id="ARBA00023242"/>
    </source>
</evidence>
<accession>A0A182YHR5</accession>
<dbReference type="InterPro" id="IPR058883">
    <property type="entry name" value="DZIP1_dom"/>
</dbReference>
<evidence type="ECO:0000256" key="6">
    <source>
        <dbReference type="SAM" id="MobiDB-lite"/>
    </source>
</evidence>
<name>A0A182YHR5_ANOST</name>
<dbReference type="InterPro" id="IPR013087">
    <property type="entry name" value="Znf_C2H2_type"/>
</dbReference>
<dbReference type="SUPFAM" id="SSF158573">
    <property type="entry name" value="GINS helical bundle-like"/>
    <property type="match status" value="1"/>
</dbReference>
<feature type="region of interest" description="Disordered" evidence="6">
    <location>
        <begin position="833"/>
        <end position="852"/>
    </location>
</feature>